<dbReference type="AlphaFoldDB" id="A0AAP0PNN1"/>
<accession>A0AAP0PNN1</accession>
<sequence length="71" mass="7861">MDGASHGGGADLWLHSSGEARIAETAREKRRKDDSAVTLARLTHQQLWRDDDGGGVLFAKKKEHRDHALNL</sequence>
<evidence type="ECO:0000313" key="2">
    <source>
        <dbReference type="Proteomes" id="UP001420932"/>
    </source>
</evidence>
<keyword evidence="2" id="KW-1185">Reference proteome</keyword>
<name>A0AAP0PNN1_9MAGN</name>
<evidence type="ECO:0000313" key="1">
    <source>
        <dbReference type="EMBL" id="KAK9151238.1"/>
    </source>
</evidence>
<gene>
    <name evidence="1" type="ORF">Syun_009547</name>
</gene>
<comment type="caution">
    <text evidence="1">The sequence shown here is derived from an EMBL/GenBank/DDBJ whole genome shotgun (WGS) entry which is preliminary data.</text>
</comment>
<proteinExistence type="predicted"/>
<reference evidence="1 2" key="1">
    <citation type="submission" date="2024-01" db="EMBL/GenBank/DDBJ databases">
        <title>Genome assemblies of Stephania.</title>
        <authorList>
            <person name="Yang L."/>
        </authorList>
    </citation>
    <scope>NUCLEOTIDE SEQUENCE [LARGE SCALE GENOMIC DNA]</scope>
    <source>
        <strain evidence="1">YNDBR</strain>
        <tissue evidence="1">Leaf</tissue>
    </source>
</reference>
<dbReference type="EMBL" id="JBBNAF010000004">
    <property type="protein sequence ID" value="KAK9151238.1"/>
    <property type="molecule type" value="Genomic_DNA"/>
</dbReference>
<organism evidence="1 2">
    <name type="scientific">Stephania yunnanensis</name>
    <dbReference type="NCBI Taxonomy" id="152371"/>
    <lineage>
        <taxon>Eukaryota</taxon>
        <taxon>Viridiplantae</taxon>
        <taxon>Streptophyta</taxon>
        <taxon>Embryophyta</taxon>
        <taxon>Tracheophyta</taxon>
        <taxon>Spermatophyta</taxon>
        <taxon>Magnoliopsida</taxon>
        <taxon>Ranunculales</taxon>
        <taxon>Menispermaceae</taxon>
        <taxon>Menispermoideae</taxon>
        <taxon>Cissampelideae</taxon>
        <taxon>Stephania</taxon>
    </lineage>
</organism>
<protein>
    <submittedName>
        <fullName evidence="1">Uncharacterized protein</fullName>
    </submittedName>
</protein>
<dbReference type="Proteomes" id="UP001420932">
    <property type="component" value="Unassembled WGS sequence"/>
</dbReference>